<protein>
    <submittedName>
        <fullName evidence="2">Uncharacterized protein</fullName>
    </submittedName>
</protein>
<evidence type="ECO:0000256" key="1">
    <source>
        <dbReference type="SAM" id="MobiDB-lite"/>
    </source>
</evidence>
<feature type="compositionally biased region" description="Basic and acidic residues" evidence="1">
    <location>
        <begin position="223"/>
        <end position="237"/>
    </location>
</feature>
<reference evidence="2 3" key="1">
    <citation type="submission" date="2020-03" db="EMBL/GenBank/DDBJ databases">
        <title>Propioniciclava sp. nov., isolated from Hydrophilus acuminatus.</title>
        <authorList>
            <person name="Hyun D.-W."/>
            <person name="Bae J.-W."/>
        </authorList>
    </citation>
    <scope>NUCLEOTIDE SEQUENCE [LARGE SCALE GENOMIC DNA]</scope>
    <source>
        <strain evidence="2 3">HDW11</strain>
    </source>
</reference>
<proteinExistence type="predicted"/>
<dbReference type="Proteomes" id="UP000501058">
    <property type="component" value="Chromosome"/>
</dbReference>
<dbReference type="AlphaFoldDB" id="A0A6G7Y5N6"/>
<feature type="compositionally biased region" description="Low complexity" evidence="1">
    <location>
        <begin position="248"/>
        <end position="257"/>
    </location>
</feature>
<accession>A0A6G7Y5N6</accession>
<gene>
    <name evidence="2" type="ORF">G7070_06545</name>
</gene>
<feature type="region of interest" description="Disordered" evidence="1">
    <location>
        <begin position="290"/>
        <end position="332"/>
    </location>
</feature>
<evidence type="ECO:0000313" key="2">
    <source>
        <dbReference type="EMBL" id="QIK71986.1"/>
    </source>
</evidence>
<organism evidence="2 3">
    <name type="scientific">Propioniciclava coleopterorum</name>
    <dbReference type="NCBI Taxonomy" id="2714937"/>
    <lineage>
        <taxon>Bacteria</taxon>
        <taxon>Bacillati</taxon>
        <taxon>Actinomycetota</taxon>
        <taxon>Actinomycetes</taxon>
        <taxon>Propionibacteriales</taxon>
        <taxon>Propionibacteriaceae</taxon>
        <taxon>Propioniciclava</taxon>
    </lineage>
</organism>
<feature type="region of interest" description="Disordered" evidence="1">
    <location>
        <begin position="180"/>
        <end position="257"/>
    </location>
</feature>
<feature type="compositionally biased region" description="Low complexity" evidence="1">
    <location>
        <begin position="180"/>
        <end position="197"/>
    </location>
</feature>
<evidence type="ECO:0000313" key="3">
    <source>
        <dbReference type="Proteomes" id="UP000501058"/>
    </source>
</evidence>
<dbReference type="EMBL" id="CP049865">
    <property type="protein sequence ID" value="QIK71986.1"/>
    <property type="molecule type" value="Genomic_DNA"/>
</dbReference>
<dbReference type="KEGG" id="prv:G7070_06545"/>
<name>A0A6G7Y5N6_9ACTN</name>
<feature type="compositionally biased region" description="Basic and acidic residues" evidence="1">
    <location>
        <begin position="304"/>
        <end position="332"/>
    </location>
</feature>
<feature type="compositionally biased region" description="Acidic residues" evidence="1">
    <location>
        <begin position="211"/>
        <end position="222"/>
    </location>
</feature>
<keyword evidence="3" id="KW-1185">Reference proteome</keyword>
<sequence length="332" mass="34119">MGVGLTGWADEVDALYAGDPAAFVAGRDALAKRVRAAGERDAAAAIKGLRRPSVGAWYANVAARASLMSLREWLGLGAEIREAQARLDLRRVGELGGRRAALEDRVVRDLAAHLGALGITASAAGLEELRGTLRAALADPAAADALASGRLERSLSYAGFGEVDVSAALAAMAADLPVAEPGAGSPADGEPAGAAPETSATGEGPPVPAEAPEEAEEGPDPEEQARAEARADLERRRNSARATLTQLDSRVAAATRDTTAAATARARASEAVEAAERALKAAQERLQASASQLGEASRTLEAALRTEREATDERARAEAALRAAERDLDAAP</sequence>
<dbReference type="RefSeq" id="WP_166232908.1">
    <property type="nucleotide sequence ID" value="NZ_CP049865.1"/>
</dbReference>